<dbReference type="AlphaFoldDB" id="A0A2T6BA49"/>
<dbReference type="OrthoDB" id="7859107at2"/>
<name>A0A2T6BA49_9RHOB</name>
<sequence>MIVVIGLVIAFVVMLILYNPATRNCRWREHRKDGQSTWRCVQCGAETTGPIGEKPTECFQERT</sequence>
<accession>A0A2T6BA49</accession>
<protein>
    <submittedName>
        <fullName evidence="1">Uncharacterized protein</fullName>
    </submittedName>
</protein>
<keyword evidence="2" id="KW-1185">Reference proteome</keyword>
<evidence type="ECO:0000313" key="2">
    <source>
        <dbReference type="Proteomes" id="UP000244069"/>
    </source>
</evidence>
<reference evidence="1 2" key="1">
    <citation type="submission" date="2018-04" db="EMBL/GenBank/DDBJ databases">
        <title>Genomic Encyclopedia of Archaeal and Bacterial Type Strains, Phase II (KMG-II): from individual species to whole genera.</title>
        <authorList>
            <person name="Goeker M."/>
        </authorList>
    </citation>
    <scope>NUCLEOTIDE SEQUENCE [LARGE SCALE GENOMIC DNA]</scope>
    <source>
        <strain evidence="1 2">DSM 29329</strain>
    </source>
</reference>
<evidence type="ECO:0000313" key="1">
    <source>
        <dbReference type="EMBL" id="PTX52939.1"/>
    </source>
</evidence>
<dbReference type="EMBL" id="QBKN01000001">
    <property type="protein sequence ID" value="PTX52939.1"/>
    <property type="molecule type" value="Genomic_DNA"/>
</dbReference>
<dbReference type="Proteomes" id="UP000244069">
    <property type="component" value="Unassembled WGS sequence"/>
</dbReference>
<comment type="caution">
    <text evidence="1">The sequence shown here is derived from an EMBL/GenBank/DDBJ whole genome shotgun (WGS) entry which is preliminary data.</text>
</comment>
<proteinExistence type="predicted"/>
<gene>
    <name evidence="1" type="ORF">C8N44_101230</name>
</gene>
<organism evidence="1 2">
    <name type="scientific">Allosediminivita pacifica</name>
    <dbReference type="NCBI Taxonomy" id="1267769"/>
    <lineage>
        <taxon>Bacteria</taxon>
        <taxon>Pseudomonadati</taxon>
        <taxon>Pseudomonadota</taxon>
        <taxon>Alphaproteobacteria</taxon>
        <taxon>Rhodobacterales</taxon>
        <taxon>Paracoccaceae</taxon>
        <taxon>Allosediminivita</taxon>
    </lineage>
</organism>
<dbReference type="RefSeq" id="WP_107974310.1">
    <property type="nucleotide sequence ID" value="NZ_BMEZ01000001.1"/>
</dbReference>